<feature type="region of interest" description="Disordered" evidence="1">
    <location>
        <begin position="171"/>
        <end position="196"/>
    </location>
</feature>
<comment type="caution">
    <text evidence="2">The sequence shown here is derived from an EMBL/GenBank/DDBJ whole genome shotgun (WGS) entry which is preliminary data.</text>
</comment>
<dbReference type="EMBL" id="CAJOBC010004990">
    <property type="protein sequence ID" value="CAF3847670.1"/>
    <property type="molecule type" value="Genomic_DNA"/>
</dbReference>
<proteinExistence type="predicted"/>
<dbReference type="AlphaFoldDB" id="A0A814MVQ9"/>
<dbReference type="EMBL" id="CAJNOQ010004990">
    <property type="protein sequence ID" value="CAF1081868.1"/>
    <property type="molecule type" value="Genomic_DNA"/>
</dbReference>
<evidence type="ECO:0000256" key="1">
    <source>
        <dbReference type="SAM" id="MobiDB-lite"/>
    </source>
</evidence>
<organism evidence="2 4">
    <name type="scientific">Didymodactylos carnosus</name>
    <dbReference type="NCBI Taxonomy" id="1234261"/>
    <lineage>
        <taxon>Eukaryota</taxon>
        <taxon>Metazoa</taxon>
        <taxon>Spiralia</taxon>
        <taxon>Gnathifera</taxon>
        <taxon>Rotifera</taxon>
        <taxon>Eurotatoria</taxon>
        <taxon>Bdelloidea</taxon>
        <taxon>Philodinida</taxon>
        <taxon>Philodinidae</taxon>
        <taxon>Didymodactylos</taxon>
    </lineage>
</organism>
<feature type="region of interest" description="Disordered" evidence="1">
    <location>
        <begin position="236"/>
        <end position="258"/>
    </location>
</feature>
<accession>A0A814MVQ9</accession>
<feature type="compositionally biased region" description="Polar residues" evidence="1">
    <location>
        <begin position="241"/>
        <end position="258"/>
    </location>
</feature>
<keyword evidence="4" id="KW-1185">Reference proteome</keyword>
<dbReference type="Proteomes" id="UP000663829">
    <property type="component" value="Unassembled WGS sequence"/>
</dbReference>
<dbReference type="Proteomes" id="UP000681722">
    <property type="component" value="Unassembled WGS sequence"/>
</dbReference>
<evidence type="ECO:0000313" key="4">
    <source>
        <dbReference type="Proteomes" id="UP000663829"/>
    </source>
</evidence>
<evidence type="ECO:0000313" key="2">
    <source>
        <dbReference type="EMBL" id="CAF1081868.1"/>
    </source>
</evidence>
<feature type="region of interest" description="Disordered" evidence="1">
    <location>
        <begin position="295"/>
        <end position="315"/>
    </location>
</feature>
<sequence length="315" mass="32423">MAWSWNSVTGCTCSSCSQGNAAIHSQIPEAVRSPGTQGRTDGEFFENTSPNCSSKCVANGCMAWSWNSVTGCTCSSCSQGNAPSRLQIPGARVSSGSLDLTGQKELGLLAFISALHTIPETTVDQQMREKRVIAAVTPSLRSDEVNRSGSSLRGVVEYGVRCFPLGAQGLQGTSGATRSPGSQGRTGDEFTANSSSNCSSKCHTNGCMLWSWNSVTGCTCSSCSQGNAAIHSQIPEAVRSPGTQGRTDGGSFENTSPNCSSKCVANGCMTWSWNSVAGCTCSSCSQGNAPGGLQIPGARVSSGSLGPTGQKVDHG</sequence>
<protein>
    <submittedName>
        <fullName evidence="2">Uncharacterized protein</fullName>
    </submittedName>
</protein>
<name>A0A814MVQ9_9BILA</name>
<evidence type="ECO:0000313" key="3">
    <source>
        <dbReference type="EMBL" id="CAF3847670.1"/>
    </source>
</evidence>
<gene>
    <name evidence="2" type="ORF">GPM918_LOCUS17811</name>
    <name evidence="3" type="ORF">SRO942_LOCUS17808</name>
</gene>
<reference evidence="2" key="1">
    <citation type="submission" date="2021-02" db="EMBL/GenBank/DDBJ databases">
        <authorList>
            <person name="Nowell W R."/>
        </authorList>
    </citation>
    <scope>NUCLEOTIDE SEQUENCE</scope>
</reference>